<gene>
    <name evidence="2" type="ORF">PSNMU_V1.4_AUG-EV-PASAV3_0002560</name>
</gene>
<reference evidence="2 3" key="1">
    <citation type="submission" date="2019-01" db="EMBL/GenBank/DDBJ databases">
        <authorList>
            <person name="Ferrante I. M."/>
        </authorList>
    </citation>
    <scope>NUCLEOTIDE SEQUENCE [LARGE SCALE GENOMIC DNA]</scope>
    <source>
        <strain evidence="2 3">B856</strain>
    </source>
</reference>
<feature type="compositionally biased region" description="Acidic residues" evidence="1">
    <location>
        <begin position="48"/>
        <end position="59"/>
    </location>
</feature>
<proteinExistence type="predicted"/>
<feature type="compositionally biased region" description="Acidic residues" evidence="1">
    <location>
        <begin position="66"/>
        <end position="82"/>
    </location>
</feature>
<evidence type="ECO:0000313" key="3">
    <source>
        <dbReference type="Proteomes" id="UP000291116"/>
    </source>
</evidence>
<protein>
    <submittedName>
        <fullName evidence="2">Uncharacterized protein</fullName>
    </submittedName>
</protein>
<keyword evidence="3" id="KW-1185">Reference proteome</keyword>
<accession>A0A448YUJ0</accession>
<name>A0A448YUJ0_9STRA</name>
<dbReference type="AlphaFoldDB" id="A0A448YUJ0"/>
<sequence length="153" mass="17270">MAKQVNNIVEAQKCNSRIIFGDKHRNTTILDIDTMENADNNDTSDGTYETEPETNDDDTIGSVDPDAVEVDNEVIDNSEVDTDDHRDGTATNYVDTPPAVNDDQHDVNDEVLTDQQDINIRYFFVTDRVKKGKVSIEYCSTNEIIADYFMKPL</sequence>
<feature type="compositionally biased region" description="Polar residues" evidence="1">
    <location>
        <begin position="37"/>
        <end position="47"/>
    </location>
</feature>
<feature type="region of interest" description="Disordered" evidence="1">
    <location>
        <begin position="34"/>
        <end position="104"/>
    </location>
</feature>
<evidence type="ECO:0000313" key="2">
    <source>
        <dbReference type="EMBL" id="VEU33452.1"/>
    </source>
</evidence>
<organism evidence="2 3">
    <name type="scientific">Pseudo-nitzschia multistriata</name>
    <dbReference type="NCBI Taxonomy" id="183589"/>
    <lineage>
        <taxon>Eukaryota</taxon>
        <taxon>Sar</taxon>
        <taxon>Stramenopiles</taxon>
        <taxon>Ochrophyta</taxon>
        <taxon>Bacillariophyta</taxon>
        <taxon>Bacillariophyceae</taxon>
        <taxon>Bacillariophycidae</taxon>
        <taxon>Bacillariales</taxon>
        <taxon>Bacillariaceae</taxon>
        <taxon>Pseudo-nitzschia</taxon>
    </lineage>
</organism>
<evidence type="ECO:0000256" key="1">
    <source>
        <dbReference type="SAM" id="MobiDB-lite"/>
    </source>
</evidence>
<dbReference type="OrthoDB" id="1113209at2759"/>
<dbReference type="Proteomes" id="UP000291116">
    <property type="component" value="Unassembled WGS sequence"/>
</dbReference>
<dbReference type="EMBL" id="CAACVS010000001">
    <property type="protein sequence ID" value="VEU33452.1"/>
    <property type="molecule type" value="Genomic_DNA"/>
</dbReference>